<dbReference type="OrthoDB" id="9813261at2"/>
<dbReference type="PANTHER" id="PTHR23132:SF23">
    <property type="entry name" value="D-ALANINE--D-ALANINE LIGASE B"/>
    <property type="match status" value="1"/>
</dbReference>
<dbReference type="GO" id="GO:0046872">
    <property type="term" value="F:metal ion binding"/>
    <property type="evidence" value="ECO:0007669"/>
    <property type="project" value="InterPro"/>
</dbReference>
<dbReference type="Gene3D" id="3.40.50.20">
    <property type="match status" value="1"/>
</dbReference>
<keyword evidence="2 6" id="KW-0436">Ligase</keyword>
<dbReference type="Gene3D" id="3.30.470.20">
    <property type="entry name" value="ATP-grasp fold, B domain"/>
    <property type="match status" value="1"/>
</dbReference>
<dbReference type="Pfam" id="PF07478">
    <property type="entry name" value="Dala_Dala_lig_C"/>
    <property type="match status" value="1"/>
</dbReference>
<dbReference type="GO" id="GO:0008716">
    <property type="term" value="F:D-alanine-D-alanine ligase activity"/>
    <property type="evidence" value="ECO:0007669"/>
    <property type="project" value="InterPro"/>
</dbReference>
<feature type="region of interest" description="Disordered" evidence="4">
    <location>
        <begin position="349"/>
        <end position="370"/>
    </location>
</feature>
<dbReference type="Proteomes" id="UP000182054">
    <property type="component" value="Unassembled WGS sequence"/>
</dbReference>
<dbReference type="RefSeq" id="WP_068362737.1">
    <property type="nucleotide sequence ID" value="NZ_FOJN01000014.1"/>
</dbReference>
<name>A0A1I0U7C8_9NOCA</name>
<keyword evidence="3" id="KW-0067">ATP-binding</keyword>
<feature type="domain" description="ATP-grasp" evidence="5">
    <location>
        <begin position="131"/>
        <end position="344"/>
    </location>
</feature>
<dbReference type="InterPro" id="IPR013815">
    <property type="entry name" value="ATP_grasp_subdomain_1"/>
</dbReference>
<evidence type="ECO:0000256" key="4">
    <source>
        <dbReference type="SAM" id="MobiDB-lite"/>
    </source>
</evidence>
<evidence type="ECO:0000256" key="2">
    <source>
        <dbReference type="ARBA" id="ARBA00022598"/>
    </source>
</evidence>
<dbReference type="PANTHER" id="PTHR23132">
    <property type="entry name" value="D-ALANINE--D-ALANINE LIGASE"/>
    <property type="match status" value="1"/>
</dbReference>
<dbReference type="InterPro" id="IPR011095">
    <property type="entry name" value="Dala_Dala_lig_C"/>
</dbReference>
<evidence type="ECO:0000256" key="3">
    <source>
        <dbReference type="PROSITE-ProRule" id="PRU00409"/>
    </source>
</evidence>
<sequence>MAAPRRDRTTVLHLVGSAVDEFHADLSRVYAADALRTLDDPARFRTIVASVDPDRTWRFAEDMAGLDGATPLPLSDAVAHIESLGVDVILPQMFCLPGMTTYRALADLLGIPLLGNGADLMALTADKARTRAVVADAGVPVPTGRVLTATGEPEGTLPTPPLPAVVKPADSDNSVGVTLVRTPEQFDAAVTEASQFSSRVLVEDYVELGREVRCGVVVLDGGPVCLPLEEYAVDAATAPIRTREDKLGRSDDGELYLAAKTVDRAWIVPTDDPVTARVHDLALRAHAALGCRYYSLFDFRIDPEGNPWFLEAGLYCSYARGSVVTTMAAAAGIDARTLFDHGLREVERLTGSRVPRPDDHADRPEKGTPS</sequence>
<dbReference type="EMBL" id="FOJN01000014">
    <property type="protein sequence ID" value="SFA59968.1"/>
    <property type="molecule type" value="Genomic_DNA"/>
</dbReference>
<dbReference type="InterPro" id="IPR011761">
    <property type="entry name" value="ATP-grasp"/>
</dbReference>
<gene>
    <name evidence="6" type="ORF">SAMN05444374_114101</name>
</gene>
<dbReference type="AlphaFoldDB" id="A0A1I0U7C8"/>
<proteinExistence type="inferred from homology"/>
<accession>A0A1I0U7C8</accession>
<protein>
    <submittedName>
        <fullName evidence="6">D-alanine-D-alanine ligase</fullName>
    </submittedName>
</protein>
<comment type="similarity">
    <text evidence="1">Belongs to the D-alanine--D-alanine ligase family.</text>
</comment>
<evidence type="ECO:0000313" key="7">
    <source>
        <dbReference type="Proteomes" id="UP000182054"/>
    </source>
</evidence>
<dbReference type="GeneID" id="85487147"/>
<evidence type="ECO:0000313" key="6">
    <source>
        <dbReference type="EMBL" id="SFA59968.1"/>
    </source>
</evidence>
<keyword evidence="3" id="KW-0547">Nucleotide-binding</keyword>
<dbReference type="Gene3D" id="3.30.1490.20">
    <property type="entry name" value="ATP-grasp fold, A domain"/>
    <property type="match status" value="1"/>
</dbReference>
<dbReference type="GO" id="GO:0005524">
    <property type="term" value="F:ATP binding"/>
    <property type="evidence" value="ECO:0007669"/>
    <property type="project" value="UniProtKB-UniRule"/>
</dbReference>
<dbReference type="PROSITE" id="PS50975">
    <property type="entry name" value="ATP_GRASP"/>
    <property type="match status" value="1"/>
</dbReference>
<evidence type="ECO:0000256" key="1">
    <source>
        <dbReference type="ARBA" id="ARBA00010871"/>
    </source>
</evidence>
<organism evidence="6 7">
    <name type="scientific">Rhodococcoides kroppenstedtii</name>
    <dbReference type="NCBI Taxonomy" id="293050"/>
    <lineage>
        <taxon>Bacteria</taxon>
        <taxon>Bacillati</taxon>
        <taxon>Actinomycetota</taxon>
        <taxon>Actinomycetes</taxon>
        <taxon>Mycobacteriales</taxon>
        <taxon>Nocardiaceae</taxon>
        <taxon>Rhodococcoides</taxon>
    </lineage>
</organism>
<reference evidence="6 7" key="1">
    <citation type="submission" date="2016-10" db="EMBL/GenBank/DDBJ databases">
        <authorList>
            <person name="de Groot N.N."/>
        </authorList>
    </citation>
    <scope>NUCLEOTIDE SEQUENCE [LARGE SCALE GENOMIC DNA]</scope>
    <source>
        <strain evidence="6 7">DSM 44908</strain>
    </source>
</reference>
<evidence type="ECO:0000259" key="5">
    <source>
        <dbReference type="PROSITE" id="PS50975"/>
    </source>
</evidence>
<dbReference type="SUPFAM" id="SSF56059">
    <property type="entry name" value="Glutathione synthetase ATP-binding domain-like"/>
    <property type="match status" value="1"/>
</dbReference>